<dbReference type="RefSeq" id="WP_342324550.1">
    <property type="nucleotide sequence ID" value="NZ_CP151800.1"/>
</dbReference>
<gene>
    <name evidence="2" type="ORF">AAEY27_08265</name>
</gene>
<proteinExistence type="predicted"/>
<keyword evidence="1" id="KW-0472">Membrane</keyword>
<protein>
    <submittedName>
        <fullName evidence="2">Uncharacterized protein</fullName>
    </submittedName>
</protein>
<keyword evidence="1" id="KW-1133">Transmembrane helix</keyword>
<dbReference type="Proteomes" id="UP001466893">
    <property type="component" value="Chromosome"/>
</dbReference>
<evidence type="ECO:0000313" key="3">
    <source>
        <dbReference type="Proteomes" id="UP001466893"/>
    </source>
</evidence>
<accession>A0ABZ3BEE6</accession>
<keyword evidence="3" id="KW-1185">Reference proteome</keyword>
<evidence type="ECO:0000313" key="2">
    <source>
        <dbReference type="EMBL" id="WZV99858.1"/>
    </source>
</evidence>
<keyword evidence="1" id="KW-0812">Transmembrane</keyword>
<reference evidence="2 3" key="1">
    <citation type="submission" date="2024-04" db="EMBL/GenBank/DDBJ databases">
        <title>Kosakonia calanthae sp. nov., a halophilic bacterium isolated from leaves of Calanthe tiplacata.</title>
        <authorList>
            <person name="Wu P."/>
        </authorList>
    </citation>
    <scope>NUCLEOTIDE SEQUENCE [LARGE SCALE GENOMIC DNA]</scope>
    <source>
        <strain evidence="2 3">BYX6</strain>
    </source>
</reference>
<dbReference type="EMBL" id="CP151800">
    <property type="protein sequence ID" value="WZV99858.1"/>
    <property type="molecule type" value="Genomic_DNA"/>
</dbReference>
<feature type="transmembrane region" description="Helical" evidence="1">
    <location>
        <begin position="120"/>
        <end position="141"/>
    </location>
</feature>
<name>A0ABZ3BEE6_9ENTR</name>
<organism evidence="2 3">
    <name type="scientific">Kosakonia calanthes</name>
    <dbReference type="NCBI Taxonomy" id="3139408"/>
    <lineage>
        <taxon>Bacteria</taxon>
        <taxon>Pseudomonadati</taxon>
        <taxon>Pseudomonadota</taxon>
        <taxon>Gammaproteobacteria</taxon>
        <taxon>Enterobacterales</taxon>
        <taxon>Enterobacteriaceae</taxon>
        <taxon>Kosakonia</taxon>
    </lineage>
</organism>
<feature type="transmembrane region" description="Helical" evidence="1">
    <location>
        <begin position="52"/>
        <end position="72"/>
    </location>
</feature>
<evidence type="ECO:0000256" key="1">
    <source>
        <dbReference type="SAM" id="Phobius"/>
    </source>
</evidence>
<sequence>MWFHGRRSRYNLIKSSLENESRVDDYLVKKFGLESSGIALFKVARFKGRLKVWRSLFFIPAIPVYYVFQLILSLLEKKDIKFAQTDSLFLSFTASPKIVELHREYANDLPYLHCVKGTKLYFVSTLSPLCILLCYFISLYYSVRFLLGSRVNYYLHTANVFELVLFSFYLEKLSRCGVKSITLTNHYDRWITLIAGTALFDVNVIQHGLIDNEYYPAHKLDNINSLRAFSDKQIDIFNNNIYTHPVSNLNYLKANLQIDQDDKCDCLIVSNPFFIEAELQIYQQLKNGKVDVKFRPHPLFTTQAVLNEIDENDLCLNKRFPSPKVCIYRSSTLGNEYEMMGYKTIEWSEETTTDDIIAAVRG</sequence>